<evidence type="ECO:0000256" key="4">
    <source>
        <dbReference type="ARBA" id="ARBA00023241"/>
    </source>
</evidence>
<dbReference type="GO" id="GO:0045430">
    <property type="term" value="F:chalcone isomerase activity"/>
    <property type="evidence" value="ECO:0007669"/>
    <property type="project" value="UniProtKB-EC"/>
</dbReference>
<organism evidence="9 10">
    <name type="scientific">Rhododendron williamsianum</name>
    <dbReference type="NCBI Taxonomy" id="262921"/>
    <lineage>
        <taxon>Eukaryota</taxon>
        <taxon>Viridiplantae</taxon>
        <taxon>Streptophyta</taxon>
        <taxon>Embryophyta</taxon>
        <taxon>Tracheophyta</taxon>
        <taxon>Spermatophyta</taxon>
        <taxon>Magnoliopsida</taxon>
        <taxon>eudicotyledons</taxon>
        <taxon>Gunneridae</taxon>
        <taxon>Pentapetalae</taxon>
        <taxon>asterids</taxon>
        <taxon>Ericales</taxon>
        <taxon>Ericaceae</taxon>
        <taxon>Ericoideae</taxon>
        <taxon>Rhodoreae</taxon>
        <taxon>Rhododendron</taxon>
    </lineage>
</organism>
<keyword evidence="10" id="KW-1185">Reference proteome</keyword>
<reference evidence="9 10" key="1">
    <citation type="journal article" date="2019" name="Genome Biol. Evol.">
        <title>The Rhododendron genome and chromosomal organization provide insight into shared whole-genome duplications across the heath family (Ericaceae).</title>
        <authorList>
            <person name="Soza V.L."/>
            <person name="Lindsley D."/>
            <person name="Waalkes A."/>
            <person name="Ramage E."/>
            <person name="Patwardhan R.P."/>
            <person name="Burton J.N."/>
            <person name="Adey A."/>
            <person name="Kumar A."/>
            <person name="Qiu R."/>
            <person name="Shendure J."/>
            <person name="Hall B."/>
        </authorList>
    </citation>
    <scope>NUCLEOTIDE SEQUENCE [LARGE SCALE GENOMIC DNA]</scope>
    <source>
        <strain evidence="9">RSF 1966-606</strain>
    </source>
</reference>
<comment type="pathway">
    <text evidence="1">Secondary metabolite biosynthesis; flavonoid biosynthesis.</text>
</comment>
<protein>
    <recommendedName>
        <fullName evidence="7">Chalcone-flavonone isomerase family protein</fullName>
    </recommendedName>
</protein>
<dbReference type="OrthoDB" id="1903537at2759"/>
<gene>
    <name evidence="9" type="ORF">C3L33_05584</name>
</gene>
<dbReference type="InterPro" id="IPR044164">
    <property type="entry name" value="CFI"/>
</dbReference>
<keyword evidence="4" id="KW-0284">Flavonoid biosynthesis</keyword>
<accession>A0A6A4M7F1</accession>
<dbReference type="InterPro" id="IPR036298">
    <property type="entry name" value="Chalcone_isomerase_sf"/>
</dbReference>
<dbReference type="PANTHER" id="PTHR28039:SF8">
    <property type="entry name" value="CHALCONE--FLAVANONE ISOMERASE 1-RELATED"/>
    <property type="match status" value="1"/>
</dbReference>
<evidence type="ECO:0000256" key="2">
    <source>
        <dbReference type="ARBA" id="ARBA00007166"/>
    </source>
</evidence>
<evidence type="ECO:0000256" key="1">
    <source>
        <dbReference type="ARBA" id="ARBA00004966"/>
    </source>
</evidence>
<dbReference type="InterPro" id="IPR016087">
    <property type="entry name" value="Chalcone_isomerase"/>
</dbReference>
<keyword evidence="3" id="KW-0413">Isomerase</keyword>
<dbReference type="InterPro" id="IPR016089">
    <property type="entry name" value="Chalcone_isomerase_bundle_sf"/>
</dbReference>
<feature type="non-terminal residue" evidence="9">
    <location>
        <position position="1"/>
    </location>
</feature>
<evidence type="ECO:0000313" key="10">
    <source>
        <dbReference type="Proteomes" id="UP000428333"/>
    </source>
</evidence>
<evidence type="ECO:0000256" key="6">
    <source>
        <dbReference type="ARBA" id="ARBA00034056"/>
    </source>
</evidence>
<feature type="domain" description="Chalcone isomerase" evidence="8">
    <location>
        <begin position="14"/>
        <end position="94"/>
    </location>
</feature>
<evidence type="ECO:0000256" key="7">
    <source>
        <dbReference type="RuleBase" id="RU361158"/>
    </source>
</evidence>
<dbReference type="Pfam" id="PF02431">
    <property type="entry name" value="Chalcone"/>
    <property type="match status" value="2"/>
</dbReference>
<comment type="similarity">
    <text evidence="2 7">Belongs to the chalcone isomerase family.</text>
</comment>
<comment type="function">
    <text evidence="5">Catalyzes the intramolecular cyclization of bicyclic chalcones into tricyclic (S)-flavanones. Responsible for the isomerization of 4,2',4',6'-tetrahydroxychalcone (also termed chalcone) into naringenin.</text>
</comment>
<evidence type="ECO:0000256" key="3">
    <source>
        <dbReference type="ARBA" id="ARBA00023235"/>
    </source>
</evidence>
<name>A0A6A4M7F1_9ERIC</name>
<dbReference type="AlphaFoldDB" id="A0A6A4M7F1"/>
<dbReference type="PANTHER" id="PTHR28039">
    <property type="entry name" value="CHALCONE--FLAVONONE ISOMERASE 1-RELATED"/>
    <property type="match status" value="1"/>
</dbReference>
<dbReference type="SUPFAM" id="SSF54626">
    <property type="entry name" value="Chalcone isomerase"/>
    <property type="match status" value="1"/>
</dbReference>
<dbReference type="Proteomes" id="UP000428333">
    <property type="component" value="Linkage Group LG03"/>
</dbReference>
<evidence type="ECO:0000313" key="9">
    <source>
        <dbReference type="EMBL" id="KAE9462488.1"/>
    </source>
</evidence>
<dbReference type="Gene3D" id="1.10.890.20">
    <property type="match status" value="2"/>
</dbReference>
<evidence type="ECO:0000256" key="5">
    <source>
        <dbReference type="ARBA" id="ARBA00025429"/>
    </source>
</evidence>
<dbReference type="EMBL" id="QEFC01000696">
    <property type="protein sequence ID" value="KAE9462488.1"/>
    <property type="molecule type" value="Genomic_DNA"/>
</dbReference>
<feature type="domain" description="Chalcone isomerase" evidence="8">
    <location>
        <begin position="103"/>
        <end position="153"/>
    </location>
</feature>
<comment type="catalytic activity">
    <reaction evidence="6">
        <text>a chalcone = a flavanone.</text>
        <dbReference type="EC" id="5.5.1.6"/>
    </reaction>
</comment>
<comment type="caution">
    <text evidence="9">The sequence shown here is derived from an EMBL/GenBank/DDBJ whole genome shotgun (WGS) entry which is preliminary data.</text>
</comment>
<dbReference type="GO" id="GO:0009813">
    <property type="term" value="P:flavonoid biosynthetic process"/>
    <property type="evidence" value="ECO:0007669"/>
    <property type="project" value="UniProtKB-UniPathway"/>
</dbReference>
<evidence type="ECO:0000259" key="8">
    <source>
        <dbReference type="Pfam" id="PF02431"/>
    </source>
</evidence>
<sequence length="170" mass="18500">MSSPLAPSVTEIIIEGHVFPPAVKPPGTTKSFFLGGAGERGLEIQGKFIKFTAIGVYLEVSAVASLAVKWKGKSAEELTESVEFFRDIVSASHTDLEEYTPFPIGFSKDGLLPEKGKVVIENKQLSEAVLESIVGKHGVSPVAKQSLASRVFELFKETKPLKEYHHGWCI</sequence>
<dbReference type="InterPro" id="IPR016088">
    <property type="entry name" value="Chalcone_isomerase_3-sand"/>
</dbReference>
<dbReference type="UniPathway" id="UPA00154"/>
<dbReference type="Gene3D" id="3.50.70.10">
    <property type="match status" value="2"/>
</dbReference>
<proteinExistence type="inferred from homology"/>